<evidence type="ECO:0000313" key="1">
    <source>
        <dbReference type="Proteomes" id="UP000095287"/>
    </source>
</evidence>
<accession>A0A1I7Y2K4</accession>
<organism evidence="1 2">
    <name type="scientific">Steinernema glaseri</name>
    <dbReference type="NCBI Taxonomy" id="37863"/>
    <lineage>
        <taxon>Eukaryota</taxon>
        <taxon>Metazoa</taxon>
        <taxon>Ecdysozoa</taxon>
        <taxon>Nematoda</taxon>
        <taxon>Chromadorea</taxon>
        <taxon>Rhabditida</taxon>
        <taxon>Tylenchina</taxon>
        <taxon>Panagrolaimomorpha</taxon>
        <taxon>Strongyloidoidea</taxon>
        <taxon>Steinernematidae</taxon>
        <taxon>Steinernema</taxon>
    </lineage>
</organism>
<name>A0A1I7Y2K4_9BILA</name>
<dbReference type="WBParaSite" id="L893_g12089.t1">
    <property type="protein sequence ID" value="L893_g12089.t1"/>
    <property type="gene ID" value="L893_g12089"/>
</dbReference>
<evidence type="ECO:0000313" key="2">
    <source>
        <dbReference type="WBParaSite" id="L893_g12089.t1"/>
    </source>
</evidence>
<dbReference type="AlphaFoldDB" id="A0A1I7Y2K4"/>
<protein>
    <submittedName>
        <fullName evidence="2">DUF2013 domain-containing protein</fullName>
    </submittedName>
</protein>
<reference evidence="2" key="1">
    <citation type="submission" date="2016-11" db="UniProtKB">
        <authorList>
            <consortium name="WormBaseParasite"/>
        </authorList>
    </citation>
    <scope>IDENTIFICATION</scope>
</reference>
<proteinExistence type="predicted"/>
<sequence length="378" mass="42954">MYRPQFNAAEQAALILDILRAATDCDMEVCKTAAHLVIEQLLRTISTIEHLYEVNECINREDIVDVEHCADSVEFDAQTTLLNATVRDRSGPGKSSYESNDDLQLCTQMDSVVDVLKKADTRMVNYKFATKFNFIDDIIQIYRLSQNALLRANVLKSLMDLCKLSGRIKPYLISSNFISDVVLNTDLKNSADVHTKRATEFFGIVFDCEEEPSELLYEYMNSEFIAELMSSANCSDIIQFLIHFTRPRTVEILHEAWMSAGQAPGDLGNSILEYINQLSTTDDDRGLQFLLIVYRSPLRDILFYNNDVKVIYDVLERVICGTSHHPMRLLALRVAALMMEAKVHSDHPQIVRAAKVLLMRDDLSTEETNIANTICDYP</sequence>
<keyword evidence="1" id="KW-1185">Reference proteome</keyword>
<dbReference type="Proteomes" id="UP000095287">
    <property type="component" value="Unplaced"/>
</dbReference>